<evidence type="ECO:0000313" key="3">
    <source>
        <dbReference type="Proteomes" id="UP001515480"/>
    </source>
</evidence>
<feature type="region of interest" description="Disordered" evidence="1">
    <location>
        <begin position="43"/>
        <end position="395"/>
    </location>
</feature>
<dbReference type="Proteomes" id="UP001515480">
    <property type="component" value="Unassembled WGS sequence"/>
</dbReference>
<feature type="compositionally biased region" description="Pro residues" evidence="1">
    <location>
        <begin position="312"/>
        <end position="326"/>
    </location>
</feature>
<feature type="compositionally biased region" description="Low complexity" evidence="1">
    <location>
        <begin position="341"/>
        <end position="351"/>
    </location>
</feature>
<feature type="compositionally biased region" description="Pro residues" evidence="1">
    <location>
        <begin position="50"/>
        <end position="59"/>
    </location>
</feature>
<dbReference type="AlphaFoldDB" id="A0AB34IYW3"/>
<comment type="caution">
    <text evidence="2">The sequence shown here is derived from an EMBL/GenBank/DDBJ whole genome shotgun (WGS) entry which is preliminary data.</text>
</comment>
<organism evidence="2 3">
    <name type="scientific">Prymnesium parvum</name>
    <name type="common">Toxic golden alga</name>
    <dbReference type="NCBI Taxonomy" id="97485"/>
    <lineage>
        <taxon>Eukaryota</taxon>
        <taxon>Haptista</taxon>
        <taxon>Haptophyta</taxon>
        <taxon>Prymnesiophyceae</taxon>
        <taxon>Prymnesiales</taxon>
        <taxon>Prymnesiaceae</taxon>
        <taxon>Prymnesium</taxon>
    </lineage>
</organism>
<proteinExistence type="predicted"/>
<feature type="compositionally biased region" description="Basic and acidic residues" evidence="1">
    <location>
        <begin position="255"/>
        <end position="272"/>
    </location>
</feature>
<feature type="compositionally biased region" description="Pro residues" evidence="1">
    <location>
        <begin position="74"/>
        <end position="90"/>
    </location>
</feature>
<feature type="compositionally biased region" description="Pro residues" evidence="1">
    <location>
        <begin position="224"/>
        <end position="241"/>
    </location>
</feature>
<reference evidence="2 3" key="1">
    <citation type="journal article" date="2024" name="Science">
        <title>Giant polyketide synthase enzymes in the biosynthesis of giant marine polyether toxins.</title>
        <authorList>
            <person name="Fallon T.R."/>
            <person name="Shende V.V."/>
            <person name="Wierzbicki I.H."/>
            <person name="Pendleton A.L."/>
            <person name="Watervoot N.F."/>
            <person name="Auber R.P."/>
            <person name="Gonzalez D.J."/>
            <person name="Wisecaver J.H."/>
            <person name="Moore B.S."/>
        </authorList>
    </citation>
    <scope>NUCLEOTIDE SEQUENCE [LARGE SCALE GENOMIC DNA]</scope>
    <source>
        <strain evidence="2 3">12B1</strain>
    </source>
</reference>
<name>A0AB34IYW3_PRYPA</name>
<feature type="compositionally biased region" description="Pro residues" evidence="1">
    <location>
        <begin position="1"/>
        <end position="14"/>
    </location>
</feature>
<keyword evidence="3" id="KW-1185">Reference proteome</keyword>
<gene>
    <name evidence="2" type="ORF">AB1Y20_004599</name>
</gene>
<feature type="compositionally biased region" description="Basic and acidic residues" evidence="1">
    <location>
        <begin position="365"/>
        <end position="377"/>
    </location>
</feature>
<protein>
    <submittedName>
        <fullName evidence="2">Uncharacterized protein</fullName>
    </submittedName>
</protein>
<feature type="compositionally biased region" description="Basic residues" evidence="1">
    <location>
        <begin position="418"/>
        <end position="428"/>
    </location>
</feature>
<evidence type="ECO:0000313" key="2">
    <source>
        <dbReference type="EMBL" id="KAL1508498.1"/>
    </source>
</evidence>
<sequence length="752" mass="80737">MPAPPAPRAPPPSASAPTPARARSDSPPINSATFLFLSLAARAAQRAAPVAPPTLPPPGIVAQGQPLLPLLRLAPPPASPPTPLHHPPWARPHHRRAPRHSSSPPGNLQTTVHPLVNPSPPTSPRNDSSEGTPYHATDATPLQWSCLPAPHPPSSATNTLPPRATPPAVTNHRPPPPPALPSPPPLPSPPTPLQWSCLPAPHPPSSATNTLPPRATPPAVTNHRPPPPPALPSPPPLPSPPTRAAHRAPPCPFDDACREPPLTRHNIWHDPLDSPCYTPSSSDSPPRASTPRPPSPPRVAPPVLDSRTSPAAPSPDYSPLPSPVSPPHTVLPDALRSARLPSPDYSPLSSPASPPRTAQPTVPRSDPHPDPSAELRDPLPGCSTDPPPWTVDATPQFRGWVDRDHDYTLFDDPDCRSSSRKRRSRNRGPSRSPALHREATSPSRRQQRRRLRQEQPPVDPPIILPFALPLDHPALWPPAPPLPTQGPPLRDRVPHHNAFFYLHRSDSPPPFPPQQSPLLNPFLAIPGDFIDHIADLFNHLYCLPDPLGHLSLPNYRREHKAIRKATTLTAAQHGIPAGHLALTLGWVLQFFVPGTPPIAHTSTPLAQAALTAALQYQAHMPGATPLLVAHFLHPFLLTACYGEYSRAVALGTTVNLLLTEVTGARHAHAERFLRLCAAAHAARFPHLNDKPAAFSFYAVNSALLSAACLRGLGSELRARILSSTSGVSLRRRALNRATTGLIHLGPRRVQAP</sequence>
<feature type="compositionally biased region" description="Pro residues" evidence="1">
    <location>
        <begin position="173"/>
        <end position="192"/>
    </location>
</feature>
<feature type="compositionally biased region" description="Pro residues" evidence="1">
    <location>
        <begin position="291"/>
        <end position="300"/>
    </location>
</feature>
<feature type="compositionally biased region" description="Basic and acidic residues" evidence="1">
    <location>
        <begin position="407"/>
        <end position="417"/>
    </location>
</feature>
<feature type="compositionally biased region" description="Low complexity" evidence="1">
    <location>
        <begin position="15"/>
        <end position="28"/>
    </location>
</feature>
<accession>A0AB34IYW3</accession>
<dbReference type="EMBL" id="JBGBPQ010000016">
    <property type="protein sequence ID" value="KAL1508498.1"/>
    <property type="molecule type" value="Genomic_DNA"/>
</dbReference>
<evidence type="ECO:0000256" key="1">
    <source>
        <dbReference type="SAM" id="MobiDB-lite"/>
    </source>
</evidence>
<feature type="compositionally biased region" description="Low complexity" evidence="1">
    <location>
        <begin position="278"/>
        <end position="290"/>
    </location>
</feature>
<feature type="region of interest" description="Disordered" evidence="1">
    <location>
        <begin position="1"/>
        <end position="29"/>
    </location>
</feature>
<feature type="region of interest" description="Disordered" evidence="1">
    <location>
        <begin position="407"/>
        <end position="461"/>
    </location>
</feature>